<dbReference type="EC" id="7.1.1.-" evidence="3"/>
<evidence type="ECO:0000313" key="7">
    <source>
        <dbReference type="EMBL" id="VFK28721.1"/>
    </source>
</evidence>
<comment type="similarity">
    <text evidence="1 3 4">Belongs to the complex I 30 kDa subunit family.</text>
</comment>
<keyword evidence="3 5" id="KW-0874">Quinone</keyword>
<dbReference type="PANTHER" id="PTHR10884:SF14">
    <property type="entry name" value="NADH DEHYDROGENASE [UBIQUINONE] IRON-SULFUR PROTEIN 3, MITOCHONDRIAL"/>
    <property type="match status" value="1"/>
</dbReference>
<dbReference type="GO" id="GO:0008137">
    <property type="term" value="F:NADH dehydrogenase (ubiquinone) activity"/>
    <property type="evidence" value="ECO:0007669"/>
    <property type="project" value="InterPro"/>
</dbReference>
<organism evidence="9">
    <name type="scientific">Candidatus Kentrum sp. MB</name>
    <dbReference type="NCBI Taxonomy" id="2138164"/>
    <lineage>
        <taxon>Bacteria</taxon>
        <taxon>Pseudomonadati</taxon>
        <taxon>Pseudomonadota</taxon>
        <taxon>Gammaproteobacteria</taxon>
        <taxon>Candidatus Kentrum</taxon>
    </lineage>
</organism>
<evidence type="ECO:0000256" key="4">
    <source>
        <dbReference type="RuleBase" id="RU003456"/>
    </source>
</evidence>
<dbReference type="InterPro" id="IPR001268">
    <property type="entry name" value="NADH_UbQ_OxRdtase_30kDa_su"/>
</dbReference>
<keyword evidence="3" id="KW-0830">Ubiquinone</keyword>
<dbReference type="PANTHER" id="PTHR10884">
    <property type="entry name" value="NADH DEHYDROGENASE UBIQUINONE IRON-SULFUR PROTEIN 3"/>
    <property type="match status" value="1"/>
</dbReference>
<evidence type="ECO:0000256" key="2">
    <source>
        <dbReference type="ARBA" id="ARBA00022448"/>
    </source>
</evidence>
<dbReference type="Pfam" id="PF00329">
    <property type="entry name" value="Complex1_30kDa"/>
    <property type="match status" value="1"/>
</dbReference>
<keyword evidence="3" id="KW-1003">Cell membrane</keyword>
<evidence type="ECO:0000256" key="3">
    <source>
        <dbReference type="HAMAP-Rule" id="MF_01357"/>
    </source>
</evidence>
<gene>
    <name evidence="3" type="primary">nuoC</name>
    <name evidence="7" type="ORF">BECKMB1821G_GA0114241_10418</name>
    <name evidence="9" type="ORF">BECKMB1821H_GA0114242_104110</name>
    <name evidence="8" type="ORF">BECKMB1821I_GA0114274_104310</name>
</gene>
<dbReference type="GO" id="GO:0050136">
    <property type="term" value="F:NADH dehydrogenase (quinone) (non-electrogenic) activity"/>
    <property type="evidence" value="ECO:0007669"/>
    <property type="project" value="UniProtKB-UniRule"/>
</dbReference>
<evidence type="ECO:0000256" key="1">
    <source>
        <dbReference type="ARBA" id="ARBA00007569"/>
    </source>
</evidence>
<dbReference type="EMBL" id="CAADGH010000041">
    <property type="protein sequence ID" value="VFK76082.1"/>
    <property type="molecule type" value="Genomic_DNA"/>
</dbReference>
<proteinExistence type="inferred from homology"/>
<dbReference type="NCBIfam" id="NF004730">
    <property type="entry name" value="PRK06074.1-1"/>
    <property type="match status" value="1"/>
</dbReference>
<dbReference type="HAMAP" id="MF_01357">
    <property type="entry name" value="NDH1_NuoC"/>
    <property type="match status" value="1"/>
</dbReference>
<keyword evidence="3" id="KW-0472">Membrane</keyword>
<keyword evidence="2 3" id="KW-0813">Transport</keyword>
<accession>A0A451BCS5</accession>
<protein>
    <recommendedName>
        <fullName evidence="3">NADH-quinone oxidoreductase subunit C</fullName>
        <ecNumber evidence="3">7.1.1.-</ecNumber>
    </recommendedName>
    <alternativeName>
        <fullName evidence="3">NADH dehydrogenase I subunit C</fullName>
    </alternativeName>
    <alternativeName>
        <fullName evidence="3">NDH-1 subunit C</fullName>
    </alternativeName>
</protein>
<dbReference type="PROSITE" id="PS00542">
    <property type="entry name" value="COMPLEX1_30K"/>
    <property type="match status" value="1"/>
</dbReference>
<dbReference type="GO" id="GO:0048038">
    <property type="term" value="F:quinone binding"/>
    <property type="evidence" value="ECO:0007669"/>
    <property type="project" value="UniProtKB-KW"/>
</dbReference>
<evidence type="ECO:0000313" key="8">
    <source>
        <dbReference type="EMBL" id="VFK33285.1"/>
    </source>
</evidence>
<feature type="domain" description="NADH:ubiquinone oxidoreductase 30kDa subunit" evidence="6">
    <location>
        <begin position="41"/>
        <end position="194"/>
    </location>
</feature>
<comment type="catalytic activity">
    <reaction evidence="3 5">
        <text>a quinone + NADH + 5 H(+)(in) = a quinol + NAD(+) + 4 H(+)(out)</text>
        <dbReference type="Rhea" id="RHEA:57888"/>
        <dbReference type="ChEBI" id="CHEBI:15378"/>
        <dbReference type="ChEBI" id="CHEBI:24646"/>
        <dbReference type="ChEBI" id="CHEBI:57540"/>
        <dbReference type="ChEBI" id="CHEBI:57945"/>
        <dbReference type="ChEBI" id="CHEBI:132124"/>
    </reaction>
</comment>
<dbReference type="SUPFAM" id="SSF143243">
    <property type="entry name" value="Nqo5-like"/>
    <property type="match status" value="1"/>
</dbReference>
<keyword evidence="3 4" id="KW-0520">NAD</keyword>
<reference evidence="9" key="1">
    <citation type="submission" date="2019-02" db="EMBL/GenBank/DDBJ databases">
        <authorList>
            <person name="Gruber-Vodicka R. H."/>
            <person name="Seah K. B. B."/>
        </authorList>
    </citation>
    <scope>NUCLEOTIDE SEQUENCE</scope>
    <source>
        <strain evidence="7">BECK_BZ197</strain>
        <strain evidence="9">BECK_BZ198</strain>
        <strain evidence="8">BECK_BZ199</strain>
    </source>
</reference>
<dbReference type="EMBL" id="CAADFQ010000043">
    <property type="protein sequence ID" value="VFK33285.1"/>
    <property type="molecule type" value="Genomic_DNA"/>
</dbReference>
<evidence type="ECO:0000313" key="9">
    <source>
        <dbReference type="EMBL" id="VFK76082.1"/>
    </source>
</evidence>
<dbReference type="InterPro" id="IPR020396">
    <property type="entry name" value="NADH_UbQ_OxRdtase_CS"/>
</dbReference>
<dbReference type="Gene3D" id="3.30.460.80">
    <property type="entry name" value="NADH:ubiquinone oxidoreductase, 30kDa subunit"/>
    <property type="match status" value="1"/>
</dbReference>
<evidence type="ECO:0000259" key="6">
    <source>
        <dbReference type="Pfam" id="PF00329"/>
    </source>
</evidence>
<comment type="subunit">
    <text evidence="3">NDH-1 is composed of 14 different subunits. Subunits NuoB, C, D, E, F, and G constitute the peripheral sector of the complex.</text>
</comment>
<sequence length="228" mass="26010">MGTPKRKASNASLDALVNLLRERFVQELVSCRILSGDVTLEVLPEHLFSVCRALCDESIFEFKQLVDLCGIDYVRYGVGDWNTNTGSESFSRGVTSTNVSAPKVKKRIDGRFAVVYHLLSHSNNYRLRLRAYVSGDPPKIDSVVGIWSSADWFEREAFDLFGIIFEGHPDLRRILTDYGFIGHPLRKDFPFMGTVEVRYDDDRRRLAYGPVSTKTRMVTPRVIRGRRV</sequence>
<comment type="function">
    <text evidence="3">NDH-1 shuttles electrons from NADH, via FMN and iron-sulfur (Fe-S) centers, to quinones in the respiratory chain. The immediate electron acceptor for the enzyme in this species is believed to be ubiquinone. Couples the redox reaction to proton translocation (for every two electrons transferred, four hydrogen ions are translocated across the cytoplasmic membrane), and thus conserves the redox energy in a proton gradient.</text>
</comment>
<dbReference type="GO" id="GO:0005886">
    <property type="term" value="C:plasma membrane"/>
    <property type="evidence" value="ECO:0007669"/>
    <property type="project" value="UniProtKB-SubCell"/>
</dbReference>
<comment type="subcellular location">
    <subcellularLocation>
        <location evidence="3">Cell membrane</location>
        <topology evidence="3">Peripheral membrane protein</topology>
        <orientation evidence="3">Cytoplasmic side</orientation>
    </subcellularLocation>
</comment>
<dbReference type="AlphaFoldDB" id="A0A451BCS5"/>
<dbReference type="InterPro" id="IPR010218">
    <property type="entry name" value="NADH_DH_suC"/>
</dbReference>
<dbReference type="InterPro" id="IPR037232">
    <property type="entry name" value="NADH_quin_OxRdtase_su_C/D-like"/>
</dbReference>
<dbReference type="EMBL" id="CAADFO010000041">
    <property type="protein sequence ID" value="VFK28721.1"/>
    <property type="molecule type" value="Genomic_DNA"/>
</dbReference>
<keyword evidence="3 4" id="KW-1278">Translocase</keyword>
<name>A0A451BCS5_9GAMM</name>
<evidence type="ECO:0000256" key="5">
    <source>
        <dbReference type="RuleBase" id="RU003582"/>
    </source>
</evidence>